<dbReference type="InterPro" id="IPR005829">
    <property type="entry name" value="Sugar_transporter_CS"/>
</dbReference>
<dbReference type="PROSITE" id="PS00217">
    <property type="entry name" value="SUGAR_TRANSPORT_2"/>
    <property type="match status" value="1"/>
</dbReference>
<name>A0A1D2VS03_9ASCO</name>
<evidence type="ECO:0000256" key="3">
    <source>
        <dbReference type="ARBA" id="ARBA00022448"/>
    </source>
</evidence>
<dbReference type="InterPro" id="IPR020846">
    <property type="entry name" value="MFS_dom"/>
</dbReference>
<dbReference type="InterPro" id="IPR005828">
    <property type="entry name" value="MFS_sugar_transport-like"/>
</dbReference>
<evidence type="ECO:0000256" key="8">
    <source>
        <dbReference type="RuleBase" id="RU003346"/>
    </source>
</evidence>
<dbReference type="PANTHER" id="PTHR48022:SF50">
    <property type="entry name" value="HEXOSE TRANSPORTER HXT14"/>
    <property type="match status" value="1"/>
</dbReference>
<dbReference type="Proteomes" id="UP000095038">
    <property type="component" value="Unassembled WGS sequence"/>
</dbReference>
<dbReference type="PROSITE" id="PS00216">
    <property type="entry name" value="SUGAR_TRANSPORT_1"/>
    <property type="match status" value="1"/>
</dbReference>
<feature type="transmembrane region" description="Helical" evidence="9">
    <location>
        <begin position="352"/>
        <end position="374"/>
    </location>
</feature>
<evidence type="ECO:0000256" key="4">
    <source>
        <dbReference type="ARBA" id="ARBA00022597"/>
    </source>
</evidence>
<dbReference type="NCBIfam" id="TIGR00879">
    <property type="entry name" value="SP"/>
    <property type="match status" value="1"/>
</dbReference>
<dbReference type="RefSeq" id="XP_020050701.1">
    <property type="nucleotide sequence ID" value="XM_020188609.1"/>
</dbReference>
<keyword evidence="3 8" id="KW-0813">Transport</keyword>
<keyword evidence="5 9" id="KW-0812">Transmembrane</keyword>
<dbReference type="Gene3D" id="1.20.1250.20">
    <property type="entry name" value="MFS general substrate transporter like domains"/>
    <property type="match status" value="1"/>
</dbReference>
<comment type="similarity">
    <text evidence="2 8">Belongs to the major facilitator superfamily. Sugar transporter (TC 2.A.1.1) family.</text>
</comment>
<feature type="transmembrane region" description="Helical" evidence="9">
    <location>
        <begin position="225"/>
        <end position="247"/>
    </location>
</feature>
<dbReference type="AlphaFoldDB" id="A0A1D2VS03"/>
<keyword evidence="7 9" id="KW-0472">Membrane</keyword>
<dbReference type="InterPro" id="IPR036259">
    <property type="entry name" value="MFS_trans_sf"/>
</dbReference>
<feature type="transmembrane region" description="Helical" evidence="9">
    <location>
        <begin position="188"/>
        <end position="213"/>
    </location>
</feature>
<comment type="subcellular location">
    <subcellularLocation>
        <location evidence="1">Membrane</location>
        <topology evidence="1">Multi-pass membrane protein</topology>
    </subcellularLocation>
</comment>
<evidence type="ECO:0000259" key="10">
    <source>
        <dbReference type="PROSITE" id="PS50850"/>
    </source>
</evidence>
<feature type="domain" description="Major facilitator superfamily (MFS) profile" evidence="10">
    <location>
        <begin position="81"/>
        <end position="533"/>
    </location>
</feature>
<evidence type="ECO:0000256" key="9">
    <source>
        <dbReference type="SAM" id="Phobius"/>
    </source>
</evidence>
<dbReference type="InterPro" id="IPR050360">
    <property type="entry name" value="MFS_Sugar_Transporters"/>
</dbReference>
<dbReference type="InterPro" id="IPR003663">
    <property type="entry name" value="Sugar/inositol_transpt"/>
</dbReference>
<feature type="transmembrane region" description="Helical" evidence="9">
    <location>
        <begin position="386"/>
        <end position="408"/>
    </location>
</feature>
<dbReference type="GO" id="GO:0005886">
    <property type="term" value="C:plasma membrane"/>
    <property type="evidence" value="ECO:0007669"/>
    <property type="project" value="TreeGrafter"/>
</dbReference>
<evidence type="ECO:0000313" key="11">
    <source>
        <dbReference type="EMBL" id="ODV64394.1"/>
    </source>
</evidence>
<dbReference type="CDD" id="cd17356">
    <property type="entry name" value="MFS_HXT"/>
    <property type="match status" value="1"/>
</dbReference>
<dbReference type="PANTHER" id="PTHR48022">
    <property type="entry name" value="PLASTIDIC GLUCOSE TRANSPORTER 4"/>
    <property type="match status" value="1"/>
</dbReference>
<feature type="transmembrane region" description="Helical" evidence="9">
    <location>
        <begin position="163"/>
        <end position="182"/>
    </location>
</feature>
<dbReference type="PROSITE" id="PS50850">
    <property type="entry name" value="MFS"/>
    <property type="match status" value="1"/>
</dbReference>
<feature type="transmembrane region" description="Helical" evidence="9">
    <location>
        <begin position="510"/>
        <end position="529"/>
    </location>
</feature>
<keyword evidence="6 9" id="KW-1133">Transmembrane helix</keyword>
<proteinExistence type="inferred from homology"/>
<evidence type="ECO:0000313" key="12">
    <source>
        <dbReference type="Proteomes" id="UP000095038"/>
    </source>
</evidence>
<organism evidence="11 12">
    <name type="scientific">Ascoidea rubescens DSM 1968</name>
    <dbReference type="NCBI Taxonomy" id="1344418"/>
    <lineage>
        <taxon>Eukaryota</taxon>
        <taxon>Fungi</taxon>
        <taxon>Dikarya</taxon>
        <taxon>Ascomycota</taxon>
        <taxon>Saccharomycotina</taxon>
        <taxon>Saccharomycetes</taxon>
        <taxon>Ascoideaceae</taxon>
        <taxon>Ascoidea</taxon>
    </lineage>
</organism>
<feature type="transmembrane region" description="Helical" evidence="9">
    <location>
        <begin position="76"/>
        <end position="94"/>
    </location>
</feature>
<dbReference type="SUPFAM" id="SSF103473">
    <property type="entry name" value="MFS general substrate transporter"/>
    <property type="match status" value="1"/>
</dbReference>
<evidence type="ECO:0000256" key="5">
    <source>
        <dbReference type="ARBA" id="ARBA00022692"/>
    </source>
</evidence>
<gene>
    <name evidence="11" type="primary">SUT1</name>
    <name evidence="11" type="ORF">ASCRUDRAFT_104960</name>
</gene>
<feature type="transmembrane region" description="Helical" evidence="9">
    <location>
        <begin position="480"/>
        <end position="498"/>
    </location>
</feature>
<dbReference type="OrthoDB" id="5141738at2759"/>
<keyword evidence="12" id="KW-1185">Reference proteome</keyword>
<sequence length="566" mass="62934">MAEIINSLSVGEISAENESTLTQLQNSTATNNSSNLTDELKLNQTPSSKVDADASTINNISKVSTNTAKSKRKTSWVPIILCISISFGGFIFGWDTGTIGGISNMPAFLRRFADQKLNPNTGAIEYRFEQIIIGLIISSFNIGCAIGGLIIPSQIGDRWGRRWGIINSVLVYFVGLVIQLTATFTSKWYQILIGRVIAGISVGATSVLVPMFISESAPKNVRGALVVFYQLMITLGIFTGYIADFITKTIYKDDRQWQIPLSLSFVWGLMILMATFYMPESARFLIENDRQSEAINSLAKLNNVSIDDPVINEEVDEMVSNFEKEKAAKQTLQTTNPWIELLKGQPKLAFRLLTGILIMSFQQLSGCNYFFYYGTSLFNNVGMEDGFLTAIILGGVNFVCTFLGIYIVERLGRRACLIFGSILMGLCMVVYASVGSFGVQHGEVMIAFTCFYILGFACTWGPVAFVVVSEIYPIRVKSQAMALATSTNWMFNFVISLVTPFITSKIGYKFGYFFAACLLVSGIFVSIFMPETKGLALEDVDRLYEVSEGYSKMYRARKHLYYDHYE</sequence>
<evidence type="ECO:0000256" key="7">
    <source>
        <dbReference type="ARBA" id="ARBA00023136"/>
    </source>
</evidence>
<accession>A0A1D2VS03</accession>
<evidence type="ECO:0000256" key="6">
    <source>
        <dbReference type="ARBA" id="ARBA00022989"/>
    </source>
</evidence>
<dbReference type="FunCoup" id="A0A1D2VS03">
    <property type="interactions" value="1422"/>
</dbReference>
<evidence type="ECO:0000256" key="2">
    <source>
        <dbReference type="ARBA" id="ARBA00010992"/>
    </source>
</evidence>
<dbReference type="Pfam" id="PF00083">
    <property type="entry name" value="Sugar_tr"/>
    <property type="match status" value="1"/>
</dbReference>
<feature type="transmembrane region" description="Helical" evidence="9">
    <location>
        <begin position="259"/>
        <end position="278"/>
    </location>
</feature>
<dbReference type="GeneID" id="30962245"/>
<dbReference type="GO" id="GO:0005351">
    <property type="term" value="F:carbohydrate:proton symporter activity"/>
    <property type="evidence" value="ECO:0007669"/>
    <property type="project" value="TreeGrafter"/>
</dbReference>
<feature type="transmembrane region" description="Helical" evidence="9">
    <location>
        <begin position="415"/>
        <end position="434"/>
    </location>
</feature>
<dbReference type="GO" id="GO:0055056">
    <property type="term" value="F:D-glucose transmembrane transporter activity"/>
    <property type="evidence" value="ECO:0007669"/>
    <property type="project" value="UniProtKB-ARBA"/>
</dbReference>
<dbReference type="EMBL" id="KV454475">
    <property type="protein sequence ID" value="ODV64394.1"/>
    <property type="molecule type" value="Genomic_DNA"/>
</dbReference>
<reference evidence="12" key="1">
    <citation type="submission" date="2016-05" db="EMBL/GenBank/DDBJ databases">
        <title>Comparative genomics of biotechnologically important yeasts.</title>
        <authorList>
            <consortium name="DOE Joint Genome Institute"/>
            <person name="Riley R."/>
            <person name="Haridas S."/>
            <person name="Wolfe K.H."/>
            <person name="Lopes M.R."/>
            <person name="Hittinger C.T."/>
            <person name="Goker M."/>
            <person name="Salamov A."/>
            <person name="Wisecaver J."/>
            <person name="Long T.M."/>
            <person name="Aerts A.L."/>
            <person name="Barry K."/>
            <person name="Choi C."/>
            <person name="Clum A."/>
            <person name="Coughlan A.Y."/>
            <person name="Deshpande S."/>
            <person name="Douglass A.P."/>
            <person name="Hanson S.J."/>
            <person name="Klenk H.-P."/>
            <person name="Labutti K."/>
            <person name="Lapidus A."/>
            <person name="Lindquist E."/>
            <person name="Lipzen A."/>
            <person name="Meier-Kolthoff J.P."/>
            <person name="Ohm R.A."/>
            <person name="Otillar R.P."/>
            <person name="Pangilinan J."/>
            <person name="Peng Y."/>
            <person name="Rokas A."/>
            <person name="Rosa C.A."/>
            <person name="Scheuner C."/>
            <person name="Sibirny A.A."/>
            <person name="Slot J.C."/>
            <person name="Stielow J.B."/>
            <person name="Sun H."/>
            <person name="Kurtzman C.P."/>
            <person name="Blackwell M."/>
            <person name="Grigoriev I.V."/>
            <person name="Jeffries T.W."/>
        </authorList>
    </citation>
    <scope>NUCLEOTIDE SEQUENCE [LARGE SCALE GENOMIC DNA]</scope>
    <source>
        <strain evidence="12">DSM 1968</strain>
    </source>
</reference>
<keyword evidence="4" id="KW-0762">Sugar transport</keyword>
<evidence type="ECO:0000256" key="1">
    <source>
        <dbReference type="ARBA" id="ARBA00004141"/>
    </source>
</evidence>
<dbReference type="FunFam" id="1.20.1250.20:FF:000044">
    <property type="entry name" value="Hexose transporter Hxt3p"/>
    <property type="match status" value="1"/>
</dbReference>
<dbReference type="PRINTS" id="PR00171">
    <property type="entry name" value="SUGRTRNSPORT"/>
</dbReference>
<protein>
    <submittedName>
        <fullName evidence="11">General substrate transporter</fullName>
    </submittedName>
</protein>
<dbReference type="STRING" id="1344418.A0A1D2VS03"/>
<dbReference type="InParanoid" id="A0A1D2VS03"/>
<feature type="transmembrane region" description="Helical" evidence="9">
    <location>
        <begin position="446"/>
        <end position="468"/>
    </location>
</feature>
<feature type="transmembrane region" description="Helical" evidence="9">
    <location>
        <begin position="131"/>
        <end position="151"/>
    </location>
</feature>